<evidence type="ECO:0000313" key="3">
    <source>
        <dbReference type="EMBL" id="PWZ02748.1"/>
    </source>
</evidence>
<evidence type="ECO:0000256" key="2">
    <source>
        <dbReference type="SAM" id="Phobius"/>
    </source>
</evidence>
<name>A0A317XXX0_9BASI</name>
<dbReference type="InParanoid" id="A0A317XXX0"/>
<feature type="compositionally biased region" description="Low complexity" evidence="1">
    <location>
        <begin position="43"/>
        <end position="62"/>
    </location>
</feature>
<feature type="transmembrane region" description="Helical" evidence="2">
    <location>
        <begin position="90"/>
        <end position="111"/>
    </location>
</feature>
<gene>
    <name evidence="3" type="ORF">BCV70DRAFT_197000</name>
</gene>
<protein>
    <recommendedName>
        <fullName evidence="5">DUF1783-domain-containing protein</fullName>
    </recommendedName>
</protein>
<dbReference type="AlphaFoldDB" id="A0A317XXX0"/>
<organism evidence="3 4">
    <name type="scientific">Testicularia cyperi</name>
    <dbReference type="NCBI Taxonomy" id="1882483"/>
    <lineage>
        <taxon>Eukaryota</taxon>
        <taxon>Fungi</taxon>
        <taxon>Dikarya</taxon>
        <taxon>Basidiomycota</taxon>
        <taxon>Ustilaginomycotina</taxon>
        <taxon>Ustilaginomycetes</taxon>
        <taxon>Ustilaginales</taxon>
        <taxon>Anthracoideaceae</taxon>
        <taxon>Testicularia</taxon>
    </lineage>
</organism>
<keyword evidence="2" id="KW-0472">Membrane</keyword>
<evidence type="ECO:0000256" key="1">
    <source>
        <dbReference type="SAM" id="MobiDB-lite"/>
    </source>
</evidence>
<dbReference type="Proteomes" id="UP000246740">
    <property type="component" value="Unassembled WGS sequence"/>
</dbReference>
<feature type="region of interest" description="Disordered" evidence="1">
    <location>
        <begin position="39"/>
        <end position="83"/>
    </location>
</feature>
<dbReference type="InterPro" id="IPR042432">
    <property type="entry name" value="Coa1_fungi"/>
</dbReference>
<dbReference type="InterPro" id="IPR014807">
    <property type="entry name" value="Coa1"/>
</dbReference>
<reference evidence="3 4" key="1">
    <citation type="journal article" date="2018" name="Mol. Biol. Evol.">
        <title>Broad Genomic Sampling Reveals a Smut Pathogenic Ancestry of the Fungal Clade Ustilaginomycotina.</title>
        <authorList>
            <person name="Kijpornyongpan T."/>
            <person name="Mondo S.J."/>
            <person name="Barry K."/>
            <person name="Sandor L."/>
            <person name="Lee J."/>
            <person name="Lipzen A."/>
            <person name="Pangilinan J."/>
            <person name="LaButti K."/>
            <person name="Hainaut M."/>
            <person name="Henrissat B."/>
            <person name="Grigoriev I.V."/>
            <person name="Spatafora J.W."/>
            <person name="Aime M.C."/>
        </authorList>
    </citation>
    <scope>NUCLEOTIDE SEQUENCE [LARGE SCALE GENOMIC DNA]</scope>
    <source>
        <strain evidence="3 4">MCA 3645</strain>
    </source>
</reference>
<dbReference type="GO" id="GO:0005743">
    <property type="term" value="C:mitochondrial inner membrane"/>
    <property type="evidence" value="ECO:0007669"/>
    <property type="project" value="TreeGrafter"/>
</dbReference>
<dbReference type="PANTHER" id="PTHR28523">
    <property type="entry name" value="CYTOCHROME C OXIDASE ASSEMBLY FACTOR 1"/>
    <property type="match status" value="1"/>
</dbReference>
<keyword evidence="2" id="KW-1133">Transmembrane helix</keyword>
<proteinExistence type="predicted"/>
<sequence>MVAGSGRFTSVLARELATPRAVLDVGAFTGSSRGMQTSAARYASALRTPPTPASSPSSSASNSPPPLSSNSTVRPTRTKRQELPKVPNTFPILVATVVLALSSWAGFTIYATNKEKLSSSIFKSVLAQVKASPQVQQLLGCNARMPVLKPEFWLAGAPHIRGSVNMMQGRVDLSFKITKPSGSNSNSSSSNPGSTGGAAVGTVYFTSIRAHKHAPFEILRFLVVNDTTGESVSLLDSQGFKSIDVESGDLL</sequence>
<dbReference type="GO" id="GO:0033617">
    <property type="term" value="P:mitochondrial respiratory chain complex IV assembly"/>
    <property type="evidence" value="ECO:0007669"/>
    <property type="project" value="InterPro"/>
</dbReference>
<evidence type="ECO:0000313" key="4">
    <source>
        <dbReference type="Proteomes" id="UP000246740"/>
    </source>
</evidence>
<evidence type="ECO:0008006" key="5">
    <source>
        <dbReference type="Google" id="ProtNLM"/>
    </source>
</evidence>
<dbReference type="PANTHER" id="PTHR28523:SF1">
    <property type="entry name" value="CYTOCHROME C OXIDASE ASSEMBLY FACTOR 1"/>
    <property type="match status" value="1"/>
</dbReference>
<dbReference type="Pfam" id="PF08695">
    <property type="entry name" value="Coa1"/>
    <property type="match status" value="1"/>
</dbReference>
<keyword evidence="4" id="KW-1185">Reference proteome</keyword>
<accession>A0A317XXX0</accession>
<dbReference type="OrthoDB" id="2100652at2759"/>
<keyword evidence="2" id="KW-0812">Transmembrane</keyword>
<dbReference type="EMBL" id="KZ819188">
    <property type="protein sequence ID" value="PWZ02748.1"/>
    <property type="molecule type" value="Genomic_DNA"/>
</dbReference>